<keyword evidence="2" id="KW-1185">Reference proteome</keyword>
<reference evidence="1 2" key="1">
    <citation type="submission" date="2019-05" db="EMBL/GenBank/DDBJ databases">
        <title>Another draft genome of Portunus trituberculatus and its Hox gene families provides insights of decapod evolution.</title>
        <authorList>
            <person name="Jeong J.-H."/>
            <person name="Song I."/>
            <person name="Kim S."/>
            <person name="Choi T."/>
            <person name="Kim D."/>
            <person name="Ryu S."/>
            <person name="Kim W."/>
        </authorList>
    </citation>
    <scope>NUCLEOTIDE SEQUENCE [LARGE SCALE GENOMIC DNA]</scope>
    <source>
        <tissue evidence="1">Muscle</tissue>
    </source>
</reference>
<comment type="caution">
    <text evidence="1">The sequence shown here is derived from an EMBL/GenBank/DDBJ whole genome shotgun (WGS) entry which is preliminary data.</text>
</comment>
<evidence type="ECO:0000313" key="2">
    <source>
        <dbReference type="Proteomes" id="UP000324222"/>
    </source>
</evidence>
<protein>
    <submittedName>
        <fullName evidence="1">Uncharacterized protein</fullName>
    </submittedName>
</protein>
<gene>
    <name evidence="1" type="ORF">E2C01_032627</name>
</gene>
<dbReference type="AlphaFoldDB" id="A0A5B7F174"/>
<organism evidence="1 2">
    <name type="scientific">Portunus trituberculatus</name>
    <name type="common">Swimming crab</name>
    <name type="synonym">Neptunus trituberculatus</name>
    <dbReference type="NCBI Taxonomy" id="210409"/>
    <lineage>
        <taxon>Eukaryota</taxon>
        <taxon>Metazoa</taxon>
        <taxon>Ecdysozoa</taxon>
        <taxon>Arthropoda</taxon>
        <taxon>Crustacea</taxon>
        <taxon>Multicrustacea</taxon>
        <taxon>Malacostraca</taxon>
        <taxon>Eumalacostraca</taxon>
        <taxon>Eucarida</taxon>
        <taxon>Decapoda</taxon>
        <taxon>Pleocyemata</taxon>
        <taxon>Brachyura</taxon>
        <taxon>Eubrachyura</taxon>
        <taxon>Portunoidea</taxon>
        <taxon>Portunidae</taxon>
        <taxon>Portuninae</taxon>
        <taxon>Portunus</taxon>
    </lineage>
</organism>
<evidence type="ECO:0000313" key="1">
    <source>
        <dbReference type="EMBL" id="MPC39106.1"/>
    </source>
</evidence>
<proteinExistence type="predicted"/>
<accession>A0A5B7F174</accession>
<dbReference type="EMBL" id="VSRR010004260">
    <property type="protein sequence ID" value="MPC39106.1"/>
    <property type="molecule type" value="Genomic_DNA"/>
</dbReference>
<name>A0A5B7F174_PORTR</name>
<dbReference type="Proteomes" id="UP000324222">
    <property type="component" value="Unassembled WGS sequence"/>
</dbReference>
<sequence length="73" mass="8289">MLKLSIDLTLTTYLLSPSNQEQGAPEHHVGDRHHHEHFDSLHALTLHTVDVAVDLPVLTRLRVCWERCGGQRS</sequence>